<keyword evidence="8" id="KW-1185">Reference proteome</keyword>
<evidence type="ECO:0000256" key="4">
    <source>
        <dbReference type="ARBA" id="ARBA00022679"/>
    </source>
</evidence>
<dbReference type="EMBL" id="VRTY01000038">
    <property type="protein sequence ID" value="TXK45899.1"/>
    <property type="molecule type" value="Genomic_DNA"/>
</dbReference>
<dbReference type="PANTHER" id="PTHR43304:SF1">
    <property type="entry name" value="PAC DOMAIN-CONTAINING PROTEIN"/>
    <property type="match status" value="1"/>
</dbReference>
<dbReference type="GO" id="GO:0000155">
    <property type="term" value="F:phosphorelay sensor kinase activity"/>
    <property type="evidence" value="ECO:0007669"/>
    <property type="project" value="InterPro"/>
</dbReference>
<comment type="catalytic activity">
    <reaction evidence="1">
        <text>ATP + protein L-histidine = ADP + protein N-phospho-L-histidine.</text>
        <dbReference type="EC" id="2.7.13.3"/>
    </reaction>
</comment>
<gene>
    <name evidence="7" type="ORF">FVR03_11375</name>
</gene>
<dbReference type="InterPro" id="IPR052162">
    <property type="entry name" value="Sensor_kinase/Photoreceptor"/>
</dbReference>
<reference evidence="7 8" key="1">
    <citation type="submission" date="2019-08" db="EMBL/GenBank/DDBJ databases">
        <authorList>
            <person name="Shi S."/>
        </authorList>
    </citation>
    <scope>NUCLEOTIDE SEQUENCE [LARGE SCALE GENOMIC DNA]</scope>
    <source>
        <strain evidence="7 8">GY10130</strain>
    </source>
</reference>
<dbReference type="SUPFAM" id="SSF55785">
    <property type="entry name" value="PYP-like sensor domain (PAS domain)"/>
    <property type="match status" value="1"/>
</dbReference>
<dbReference type="SUPFAM" id="SSF47384">
    <property type="entry name" value="Homodimeric domain of signal transducing histidine kinase"/>
    <property type="match status" value="1"/>
</dbReference>
<evidence type="ECO:0000313" key="8">
    <source>
        <dbReference type="Proteomes" id="UP000321926"/>
    </source>
</evidence>
<dbReference type="OrthoDB" id="9124519at2"/>
<evidence type="ECO:0000256" key="5">
    <source>
        <dbReference type="ARBA" id="ARBA00022777"/>
    </source>
</evidence>
<keyword evidence="5" id="KW-0418">Kinase</keyword>
<name>A0A5C8K7X2_9BACT</name>
<evidence type="ECO:0000259" key="6">
    <source>
        <dbReference type="Pfam" id="PF08448"/>
    </source>
</evidence>
<dbReference type="RefSeq" id="WP_147921875.1">
    <property type="nucleotide sequence ID" value="NZ_VRTY01000038.1"/>
</dbReference>
<evidence type="ECO:0000313" key="7">
    <source>
        <dbReference type="EMBL" id="TXK45899.1"/>
    </source>
</evidence>
<proteinExistence type="predicted"/>
<dbReference type="InterPro" id="IPR003661">
    <property type="entry name" value="HisK_dim/P_dom"/>
</dbReference>
<feature type="domain" description="PAS fold-4" evidence="6">
    <location>
        <begin position="13"/>
        <end position="120"/>
    </location>
</feature>
<keyword evidence="4" id="KW-0808">Transferase</keyword>
<dbReference type="Pfam" id="PF08448">
    <property type="entry name" value="PAS_4"/>
    <property type="match status" value="1"/>
</dbReference>
<dbReference type="InterPro" id="IPR035965">
    <property type="entry name" value="PAS-like_dom_sf"/>
</dbReference>
<dbReference type="AlphaFoldDB" id="A0A5C8K7X2"/>
<dbReference type="CDD" id="cd00130">
    <property type="entry name" value="PAS"/>
    <property type="match status" value="1"/>
</dbReference>
<dbReference type="Gene3D" id="3.30.450.20">
    <property type="entry name" value="PAS domain"/>
    <property type="match status" value="1"/>
</dbReference>
<dbReference type="Proteomes" id="UP000321926">
    <property type="component" value="Unassembled WGS sequence"/>
</dbReference>
<comment type="caution">
    <text evidence="7">The sequence shown here is derived from an EMBL/GenBank/DDBJ whole genome shotgun (WGS) entry which is preliminary data.</text>
</comment>
<organism evidence="7 8">
    <name type="scientific">Pontibacter qinzhouensis</name>
    <dbReference type="NCBI Taxonomy" id="2603253"/>
    <lineage>
        <taxon>Bacteria</taxon>
        <taxon>Pseudomonadati</taxon>
        <taxon>Bacteroidota</taxon>
        <taxon>Cytophagia</taxon>
        <taxon>Cytophagales</taxon>
        <taxon>Hymenobacteraceae</taxon>
        <taxon>Pontibacter</taxon>
    </lineage>
</organism>
<protein>
    <recommendedName>
        <fullName evidence="2">histidine kinase</fullName>
        <ecNumber evidence="2">2.7.13.3</ecNumber>
    </recommendedName>
</protein>
<dbReference type="NCBIfam" id="TIGR00229">
    <property type="entry name" value="sensory_box"/>
    <property type="match status" value="1"/>
</dbReference>
<evidence type="ECO:0000256" key="2">
    <source>
        <dbReference type="ARBA" id="ARBA00012438"/>
    </source>
</evidence>
<dbReference type="PANTHER" id="PTHR43304">
    <property type="entry name" value="PHYTOCHROME-LIKE PROTEIN CPH1"/>
    <property type="match status" value="1"/>
</dbReference>
<sequence>MTIFSETKALLEDSSFFYIITTNMKGQFTYINPHYDKIFGPIHGPILGMPNDITMHPDDKDVCIEVSAKCFANPGHLFPATIRKHDGHGGFFMTQWEYRAMLNEQEEPLGVFCIGYDITEYIEQKEQLEGTKELLTQKEQLLRDLGWYQSHVIRKPLANIIGLVRILEKMDLDQNLKNICQMLTTSSHELDKVIKESINKQH</sequence>
<dbReference type="InterPro" id="IPR000014">
    <property type="entry name" value="PAS"/>
</dbReference>
<dbReference type="InterPro" id="IPR036097">
    <property type="entry name" value="HisK_dim/P_sf"/>
</dbReference>
<dbReference type="Gene3D" id="1.10.287.130">
    <property type="match status" value="1"/>
</dbReference>
<accession>A0A5C8K7X2</accession>
<dbReference type="InterPro" id="IPR013656">
    <property type="entry name" value="PAS_4"/>
</dbReference>
<dbReference type="EC" id="2.7.13.3" evidence="2"/>
<dbReference type="CDD" id="cd00082">
    <property type="entry name" value="HisKA"/>
    <property type="match status" value="1"/>
</dbReference>
<evidence type="ECO:0000256" key="1">
    <source>
        <dbReference type="ARBA" id="ARBA00000085"/>
    </source>
</evidence>
<keyword evidence="3" id="KW-0597">Phosphoprotein</keyword>
<evidence type="ECO:0000256" key="3">
    <source>
        <dbReference type="ARBA" id="ARBA00022553"/>
    </source>
</evidence>